<sequence length="150" mass="18037">MKLNKEVAEDLDLVIKDLLSNKSKVASVEDMKNHLFPDKPDAYLTSLFHHLNDHRPRLLFPEKNPTPDMFWKNDYLPAFYFQGGFTEVFKDQEKEKMILEEKRKLELEKLKYDVNNSKRIYKTYWWTFGFALTGFIYVIVRLGIWFFESN</sequence>
<evidence type="ECO:0000256" key="1">
    <source>
        <dbReference type="SAM" id="Phobius"/>
    </source>
</evidence>
<dbReference type="Proteomes" id="UP000198790">
    <property type="component" value="Unassembled WGS sequence"/>
</dbReference>
<keyword evidence="3" id="KW-1185">Reference proteome</keyword>
<protein>
    <submittedName>
        <fullName evidence="2">Uncharacterized protein</fullName>
    </submittedName>
</protein>
<dbReference type="EMBL" id="FOKK01000004">
    <property type="protein sequence ID" value="SFB06645.1"/>
    <property type="molecule type" value="Genomic_DNA"/>
</dbReference>
<reference evidence="2 3" key="1">
    <citation type="submission" date="2016-10" db="EMBL/GenBank/DDBJ databases">
        <authorList>
            <person name="de Groot N.N."/>
        </authorList>
    </citation>
    <scope>NUCLEOTIDE SEQUENCE [LARGE SCALE GENOMIC DNA]</scope>
    <source>
        <strain evidence="2 3">DSM 23399</strain>
    </source>
</reference>
<evidence type="ECO:0000313" key="2">
    <source>
        <dbReference type="EMBL" id="SFB06645.1"/>
    </source>
</evidence>
<name>A0A1I0Y051_9BACT</name>
<keyword evidence="1" id="KW-0812">Transmembrane</keyword>
<keyword evidence="1" id="KW-1133">Transmembrane helix</keyword>
<feature type="transmembrane region" description="Helical" evidence="1">
    <location>
        <begin position="124"/>
        <end position="147"/>
    </location>
</feature>
<evidence type="ECO:0000313" key="3">
    <source>
        <dbReference type="Proteomes" id="UP000198790"/>
    </source>
</evidence>
<organism evidence="2 3">
    <name type="scientific">Algoriphagus aquimarinus</name>
    <dbReference type="NCBI Taxonomy" id="237018"/>
    <lineage>
        <taxon>Bacteria</taxon>
        <taxon>Pseudomonadati</taxon>
        <taxon>Bacteroidota</taxon>
        <taxon>Cytophagia</taxon>
        <taxon>Cytophagales</taxon>
        <taxon>Cyclobacteriaceae</taxon>
        <taxon>Algoriphagus</taxon>
    </lineage>
</organism>
<dbReference type="AlphaFoldDB" id="A0A1I0Y051"/>
<accession>A0A1I0Y051</accession>
<proteinExistence type="predicted"/>
<dbReference type="RefSeq" id="WP_092895402.1">
    <property type="nucleotide sequence ID" value="NZ_FOKK01000004.1"/>
</dbReference>
<dbReference type="OrthoDB" id="9838996at2"/>
<keyword evidence="1" id="KW-0472">Membrane</keyword>
<gene>
    <name evidence="2" type="ORF">SAMN04489723_10442</name>
</gene>